<dbReference type="FunFam" id="3.40.50.11950:FF:000003">
    <property type="entry name" value="Inositol hexakisphosphate and diphosphoinositol-pentakisphosphate kinase"/>
    <property type="match status" value="1"/>
</dbReference>
<keyword evidence="3 11" id="KW-0963">Cytoplasm</keyword>
<comment type="subcellular location">
    <subcellularLocation>
        <location evidence="1 11">Cytoplasm</location>
        <location evidence="1 11">Cytosol</location>
    </subcellularLocation>
</comment>
<feature type="region of interest" description="Disordered" evidence="12">
    <location>
        <begin position="919"/>
        <end position="955"/>
    </location>
</feature>
<reference evidence="14" key="3">
    <citation type="submission" date="2025-09" db="UniProtKB">
        <authorList>
            <consortium name="Ensembl"/>
        </authorList>
    </citation>
    <scope>IDENTIFICATION</scope>
</reference>
<comment type="catalytic activity">
    <reaction evidence="10">
        <text>1D-myo-inositol hexakisphosphate + ATP = 1-diphospho-1D-myo-inositol 2,3,4,5,6-pentakisphosphate + ADP</text>
        <dbReference type="Rhea" id="RHEA:37459"/>
        <dbReference type="ChEBI" id="CHEBI:30616"/>
        <dbReference type="ChEBI" id="CHEBI:58130"/>
        <dbReference type="ChEBI" id="CHEBI:74946"/>
        <dbReference type="ChEBI" id="CHEBI:456216"/>
        <dbReference type="EC" id="2.7.4.24"/>
    </reaction>
    <physiologicalReaction direction="left-to-right" evidence="10">
        <dbReference type="Rhea" id="RHEA:37460"/>
    </physiologicalReaction>
</comment>
<dbReference type="GO" id="GO:0033857">
    <property type="term" value="F:5-diphosphoinositol pentakisphosphate 1-kinase activity"/>
    <property type="evidence" value="ECO:0007669"/>
    <property type="project" value="TreeGrafter"/>
</dbReference>
<organism evidence="14 15">
    <name type="scientific">Amphiprion ocellaris</name>
    <name type="common">Clown anemonefish</name>
    <dbReference type="NCBI Taxonomy" id="80972"/>
    <lineage>
        <taxon>Eukaryota</taxon>
        <taxon>Metazoa</taxon>
        <taxon>Chordata</taxon>
        <taxon>Craniata</taxon>
        <taxon>Vertebrata</taxon>
        <taxon>Euteleostomi</taxon>
        <taxon>Actinopterygii</taxon>
        <taxon>Neopterygii</taxon>
        <taxon>Teleostei</taxon>
        <taxon>Neoteleostei</taxon>
        <taxon>Acanthomorphata</taxon>
        <taxon>Ovalentaria</taxon>
        <taxon>Pomacentridae</taxon>
        <taxon>Amphiprion</taxon>
    </lineage>
</organism>
<comment type="similarity">
    <text evidence="2 11">Belongs to the histidine acid phosphatase family. VIP1 subfamily.</text>
</comment>
<dbReference type="Pfam" id="PF18086">
    <property type="entry name" value="PPIP5K2_N"/>
    <property type="match status" value="1"/>
</dbReference>
<evidence type="ECO:0000256" key="10">
    <source>
        <dbReference type="ARBA" id="ARBA00034629"/>
    </source>
</evidence>
<evidence type="ECO:0000256" key="3">
    <source>
        <dbReference type="ARBA" id="ARBA00022490"/>
    </source>
</evidence>
<dbReference type="Ensembl" id="ENSAOCT00000039250.1">
    <property type="protein sequence ID" value="ENSAOCP00000061734.1"/>
    <property type="gene ID" value="ENSAOCG00000011734.2"/>
</dbReference>
<evidence type="ECO:0000256" key="4">
    <source>
        <dbReference type="ARBA" id="ARBA00022553"/>
    </source>
</evidence>
<evidence type="ECO:0000313" key="14">
    <source>
        <dbReference type="Ensembl" id="ENSAOCP00000061734.1"/>
    </source>
</evidence>
<feature type="domain" description="VIP1 N-terminal" evidence="13">
    <location>
        <begin position="39"/>
        <end position="128"/>
    </location>
</feature>
<dbReference type="AlphaFoldDB" id="A0AAQ5Z980"/>
<evidence type="ECO:0000256" key="9">
    <source>
        <dbReference type="ARBA" id="ARBA00033696"/>
    </source>
</evidence>
<dbReference type="GO" id="GO:0006020">
    <property type="term" value="P:inositol metabolic process"/>
    <property type="evidence" value="ECO:0007669"/>
    <property type="project" value="TreeGrafter"/>
</dbReference>
<reference evidence="14" key="2">
    <citation type="submission" date="2025-08" db="UniProtKB">
        <authorList>
            <consortium name="Ensembl"/>
        </authorList>
    </citation>
    <scope>IDENTIFICATION</scope>
</reference>
<evidence type="ECO:0000256" key="5">
    <source>
        <dbReference type="ARBA" id="ARBA00022679"/>
    </source>
</evidence>
<dbReference type="PROSITE" id="PS00616">
    <property type="entry name" value="HIS_ACID_PHOSPHAT_1"/>
    <property type="match status" value="1"/>
</dbReference>
<accession>A0AAQ5Z980</accession>
<dbReference type="InterPro" id="IPR040557">
    <property type="entry name" value="VIP1_N"/>
</dbReference>
<dbReference type="EC" id="2.7.4.24" evidence="11"/>
<comment type="function">
    <text evidence="11">Bifunctional inositol kinase that acts in concert with the IP6K kinases to synthesize the diphosphate group-containing inositol pyrophosphates diphosphoinositol pentakisphosphate, PP-InsP5, and bis-diphosphoinositol tetrakisphosphate, (PP)2-InsP4. PP-InsP5 and (PP)2-InsP4, also respectively called InsP7 and InsP8, may regulate a variety of cellular processes, including apoptosis, vesicle trafficking, cytoskeletal dynamics, and exocytosis. Phosphorylates inositol hexakisphosphate (InsP6).</text>
</comment>
<dbReference type="GO" id="GO:0032958">
    <property type="term" value="P:inositol phosphate biosynthetic process"/>
    <property type="evidence" value="ECO:0007669"/>
    <property type="project" value="TreeGrafter"/>
</dbReference>
<protein>
    <recommendedName>
        <fullName evidence="11">Inositol hexakisphosphate and diphosphoinositol-pentakisphosphate kinase</fullName>
        <ecNumber evidence="11">2.7.4.24</ecNumber>
    </recommendedName>
</protein>
<dbReference type="Pfam" id="PF00328">
    <property type="entry name" value="His_Phos_2"/>
    <property type="match status" value="1"/>
</dbReference>
<dbReference type="Proteomes" id="UP001501940">
    <property type="component" value="Chromosome 3"/>
</dbReference>
<evidence type="ECO:0000256" key="12">
    <source>
        <dbReference type="SAM" id="MobiDB-lite"/>
    </source>
</evidence>
<dbReference type="Gene3D" id="3.40.50.11950">
    <property type="match status" value="1"/>
</dbReference>
<dbReference type="InterPro" id="IPR000560">
    <property type="entry name" value="His_Pase_clade-2"/>
</dbReference>
<reference evidence="14 15" key="1">
    <citation type="submission" date="2022-01" db="EMBL/GenBank/DDBJ databases">
        <title>A chromosome-scale genome assembly of the false clownfish, Amphiprion ocellaris.</title>
        <authorList>
            <person name="Ryu T."/>
        </authorList>
    </citation>
    <scope>NUCLEOTIDE SEQUENCE [LARGE SCALE GENOMIC DNA]</scope>
</reference>
<name>A0AAQ5Z980_AMPOC</name>
<dbReference type="InterPro" id="IPR033379">
    <property type="entry name" value="Acid_Pase_AS"/>
</dbReference>
<keyword evidence="6 11" id="KW-0547">Nucleotide-binding</keyword>
<proteinExistence type="inferred from homology"/>
<keyword evidence="7 11" id="KW-0418">Kinase</keyword>
<dbReference type="FunFam" id="3.30.470.20:FF:000003">
    <property type="entry name" value="Inositol hexakisphosphate and diphosphoinositol-pentakisphosphate kinase"/>
    <property type="match status" value="1"/>
</dbReference>
<dbReference type="GeneTree" id="ENSGT00390000009048"/>
<dbReference type="InterPro" id="IPR029033">
    <property type="entry name" value="His_PPase_superfam"/>
</dbReference>
<dbReference type="SUPFAM" id="SSF53254">
    <property type="entry name" value="Phosphoglycerate mutase-like"/>
    <property type="match status" value="1"/>
</dbReference>
<dbReference type="InterPro" id="IPR037446">
    <property type="entry name" value="His_Pase_VIP1"/>
</dbReference>
<evidence type="ECO:0000256" key="11">
    <source>
        <dbReference type="RuleBase" id="RU365032"/>
    </source>
</evidence>
<dbReference type="Gene3D" id="3.40.50.1240">
    <property type="entry name" value="Phosphoglycerate mutase-like"/>
    <property type="match status" value="1"/>
</dbReference>
<evidence type="ECO:0000256" key="1">
    <source>
        <dbReference type="ARBA" id="ARBA00004514"/>
    </source>
</evidence>
<evidence type="ECO:0000259" key="13">
    <source>
        <dbReference type="Pfam" id="PF18086"/>
    </source>
</evidence>
<keyword evidence="4" id="KW-0597">Phosphoprotein</keyword>
<keyword evidence="15" id="KW-1185">Reference proteome</keyword>
<dbReference type="GO" id="GO:0005829">
    <property type="term" value="C:cytosol"/>
    <property type="evidence" value="ECO:0007669"/>
    <property type="project" value="UniProtKB-SubCell"/>
</dbReference>
<dbReference type="SUPFAM" id="SSF56059">
    <property type="entry name" value="Glutathione synthetase ATP-binding domain-like"/>
    <property type="match status" value="1"/>
</dbReference>
<dbReference type="GO" id="GO:0005524">
    <property type="term" value="F:ATP binding"/>
    <property type="evidence" value="ECO:0007669"/>
    <property type="project" value="UniProtKB-KW"/>
</dbReference>
<keyword evidence="8 11" id="KW-0067">ATP-binding</keyword>
<comment type="catalytic activity">
    <reaction evidence="9">
        <text>5-diphospho-1D-myo-inositol 1,2,3,4,6-pentakisphosphate + ATP + H(+) = 1,5-bis(diphospho)-1D-myo-inositol 2,3,4,6-tetrakisphosphate + ADP</text>
        <dbReference type="Rhea" id="RHEA:10276"/>
        <dbReference type="ChEBI" id="CHEBI:15378"/>
        <dbReference type="ChEBI" id="CHEBI:30616"/>
        <dbReference type="ChEBI" id="CHEBI:58628"/>
        <dbReference type="ChEBI" id="CHEBI:77983"/>
        <dbReference type="ChEBI" id="CHEBI:456216"/>
        <dbReference type="EC" id="2.7.4.24"/>
    </reaction>
    <physiologicalReaction direction="left-to-right" evidence="9">
        <dbReference type="Rhea" id="RHEA:10277"/>
    </physiologicalReaction>
</comment>
<evidence type="ECO:0000313" key="15">
    <source>
        <dbReference type="Proteomes" id="UP001501940"/>
    </source>
</evidence>
<dbReference type="Gene3D" id="3.30.470.20">
    <property type="entry name" value="ATP-grasp fold, B domain"/>
    <property type="match status" value="1"/>
</dbReference>
<dbReference type="FunFam" id="3.40.50.11950:FF:000001">
    <property type="entry name" value="Inositol hexakisphosphate and diphosphoinositol-pentakisphosphate kinase"/>
    <property type="match status" value="1"/>
</dbReference>
<sequence>GCSPRRSGHGYESDPRPFAACHSPTLLPTFLVSPSERQIVVGICAMMKKSKSKPMTQILERLCKFDYIDVVIFPEEVILEEPVEKWPLCDCLISFHSKGFPLDKAVEYAKLRNPLLINDLNMQYFIQDRREVYRILQEEGIDLPRYGVLNRDPDNPEECNLVEGEDHVEVNGEVFPKPFVEKPVCAEDHNVYIYYPTSAGGGSQRLFRKIGSRSSVYSPESSVRKTGSYIYEEFMPTDGTDVKVYTVGPDYAHAEARKSPALDGKVERDSEGKEIRYPVMLTAMEKLVARKVCLAFKQTVCGFDLLRANGHSFVCDVNGFSFVKNSMKYYDDCAKVLGNMVMRELAPQFHIPWSIPMEAEDIPIVPTTSGTMMELRCVIAIIRHGDRTPKQKMKMEVRHPLFFELFEKYGGYKTGKLKLKKPKQLQEVLDIARLLLVELGQHNDCEIEEKKSKLEQLKTVLEMYGHFSGINRKVQLTYLRNGQPKASSEEEDSKKDGPSLLLVLKWGGELTPAGRVQAEELGRAFRCMYPGGQAGNRQSLGCESPIDFGDYAGFPGCGLLRLHSTYRHDLKIYASDEGRVQMTAAAFAKGLLALEGELTPILVQMVKSANMNGLLDSDSDSLTDCQQKVKARLHEIMQKDQEFSQDDYLKLAPTGSPSLVNSMDVIENPVKTCDKVYALIQSLTSQIRKRLEDPKSSGNLQLYHSETLELMLQRWSKLERDFRMKNGRYDISKIPDIYDCIKYDSQHNASLSLEDTLELFRLSRALADIVIPQEYGISKAEKLDIAQAYCVPLLKKIQLDLQRTHEDEAVNKLHPLYSRGVMSPGRHVRTRLYFTSESHVHSLLSIFRYGGLLDEEKDQQWKQAMDYLSAVTELNYMTQIVIMLYEDNNKDPSSEERFHVELHFSPGVKGCEDEENVPLGFGFRPASSENQDKKPNQGSLEDLSQDQPDQALPVSEPINIQRRSPMIRNRKTGSMEVQTLSQQTQAPAVPVIPVTFLISSELFSMPAVKRFSVSFARHPTNGFEGCSMVPSIYPLETLHNSLSLKQVDKFLNAVCESSTLSSLFDSQSQTSLYSPQQPLSSSGSETSLRPPSQPLWRKCFSFCLILI</sequence>
<evidence type="ECO:0000256" key="6">
    <source>
        <dbReference type="ARBA" id="ARBA00022741"/>
    </source>
</evidence>
<dbReference type="CDD" id="cd07061">
    <property type="entry name" value="HP_HAP_like"/>
    <property type="match status" value="1"/>
</dbReference>
<evidence type="ECO:0000256" key="2">
    <source>
        <dbReference type="ARBA" id="ARBA00005609"/>
    </source>
</evidence>
<dbReference type="GO" id="GO:0000828">
    <property type="term" value="F:inositol hexakisphosphate kinase activity"/>
    <property type="evidence" value="ECO:0007669"/>
    <property type="project" value="UniProtKB-ARBA"/>
</dbReference>
<dbReference type="PANTHER" id="PTHR12750">
    <property type="entry name" value="DIPHOSPHOINOSITOL PENTAKISPHOSPHATE KINASE"/>
    <property type="match status" value="1"/>
</dbReference>
<evidence type="ECO:0000256" key="7">
    <source>
        <dbReference type="ARBA" id="ARBA00022777"/>
    </source>
</evidence>
<keyword evidence="5 11" id="KW-0808">Transferase</keyword>
<dbReference type="PANTHER" id="PTHR12750:SF13">
    <property type="entry name" value="INOSITOL HEXAKISPHOSPHATE AND DIPHOSPHOINOSITOL-PENTAKISPHOSPHATE KINASE"/>
    <property type="match status" value="1"/>
</dbReference>
<evidence type="ECO:0000256" key="8">
    <source>
        <dbReference type="ARBA" id="ARBA00022840"/>
    </source>
</evidence>